<evidence type="ECO:0000313" key="3">
    <source>
        <dbReference type="Proteomes" id="UP001279734"/>
    </source>
</evidence>
<reference evidence="2" key="1">
    <citation type="submission" date="2023-05" db="EMBL/GenBank/DDBJ databases">
        <title>Nepenthes gracilis genome sequencing.</title>
        <authorList>
            <person name="Fukushima K."/>
        </authorList>
    </citation>
    <scope>NUCLEOTIDE SEQUENCE</scope>
    <source>
        <strain evidence="2">SING2019-196</strain>
    </source>
</reference>
<proteinExistence type="predicted"/>
<accession>A0AAD3Y444</accession>
<protein>
    <submittedName>
        <fullName evidence="2">Uncharacterized protein</fullName>
    </submittedName>
</protein>
<evidence type="ECO:0000313" key="2">
    <source>
        <dbReference type="EMBL" id="GMH28917.1"/>
    </source>
</evidence>
<organism evidence="2 3">
    <name type="scientific">Nepenthes gracilis</name>
    <name type="common">Slender pitcher plant</name>
    <dbReference type="NCBI Taxonomy" id="150966"/>
    <lineage>
        <taxon>Eukaryota</taxon>
        <taxon>Viridiplantae</taxon>
        <taxon>Streptophyta</taxon>
        <taxon>Embryophyta</taxon>
        <taxon>Tracheophyta</taxon>
        <taxon>Spermatophyta</taxon>
        <taxon>Magnoliopsida</taxon>
        <taxon>eudicotyledons</taxon>
        <taxon>Gunneridae</taxon>
        <taxon>Pentapetalae</taxon>
        <taxon>Caryophyllales</taxon>
        <taxon>Nepenthaceae</taxon>
        <taxon>Nepenthes</taxon>
    </lineage>
</organism>
<gene>
    <name evidence="2" type="ORF">Nepgr_030760</name>
</gene>
<feature type="region of interest" description="Disordered" evidence="1">
    <location>
        <begin position="88"/>
        <end position="110"/>
    </location>
</feature>
<dbReference type="EMBL" id="BSYO01000035">
    <property type="protein sequence ID" value="GMH28917.1"/>
    <property type="molecule type" value="Genomic_DNA"/>
</dbReference>
<dbReference type="AlphaFoldDB" id="A0AAD3Y444"/>
<sequence>MESAAEAKKLKGMSEKLRVYQFQLGLNQDYDQACDLVLGGDPFPTMDEAFTHDADSDNRILVDKDNCGVIFSTSLEILDLCWKLHGQPENKKGTGSKGDLMQSRVTSKPGCSYCSSTTGHKIP</sequence>
<keyword evidence="3" id="KW-1185">Reference proteome</keyword>
<dbReference type="Proteomes" id="UP001279734">
    <property type="component" value="Unassembled WGS sequence"/>
</dbReference>
<evidence type="ECO:0000256" key="1">
    <source>
        <dbReference type="SAM" id="MobiDB-lite"/>
    </source>
</evidence>
<comment type="caution">
    <text evidence="2">The sequence shown here is derived from an EMBL/GenBank/DDBJ whole genome shotgun (WGS) entry which is preliminary data.</text>
</comment>
<name>A0AAD3Y444_NEPGR</name>